<dbReference type="InterPro" id="IPR036907">
    <property type="entry name" value="5'-Nucleotdase_C_sf"/>
</dbReference>
<dbReference type="GO" id="GO:0008253">
    <property type="term" value="F:5'-nucleotidase activity"/>
    <property type="evidence" value="ECO:0007669"/>
    <property type="project" value="TreeGrafter"/>
</dbReference>
<dbReference type="AlphaFoldDB" id="A0A1E5H298"/>
<dbReference type="InterPro" id="IPR006179">
    <property type="entry name" value="5_nucleotidase/apyrase"/>
</dbReference>
<evidence type="ECO:0000313" key="6">
    <source>
        <dbReference type="Proteomes" id="UP000095094"/>
    </source>
</evidence>
<dbReference type="GO" id="GO:0046872">
    <property type="term" value="F:metal ion binding"/>
    <property type="evidence" value="ECO:0007669"/>
    <property type="project" value="InterPro"/>
</dbReference>
<dbReference type="GO" id="GO:0000166">
    <property type="term" value="F:nucleotide binding"/>
    <property type="evidence" value="ECO:0007669"/>
    <property type="project" value="UniProtKB-KW"/>
</dbReference>
<dbReference type="PRINTS" id="PR01607">
    <property type="entry name" value="APYRASEFAMLY"/>
</dbReference>
<dbReference type="RefSeq" id="WP_069662452.1">
    <property type="nucleotide sequence ID" value="NZ_JBHUJJ010000001.1"/>
</dbReference>
<feature type="signal peptide" evidence="2">
    <location>
        <begin position="1"/>
        <end position="27"/>
    </location>
</feature>
<dbReference type="GO" id="GO:0008768">
    <property type="term" value="F:UDP-sugar diphosphatase activity"/>
    <property type="evidence" value="ECO:0007669"/>
    <property type="project" value="TreeGrafter"/>
</dbReference>
<dbReference type="Pfam" id="PF00149">
    <property type="entry name" value="Metallophos"/>
    <property type="match status" value="1"/>
</dbReference>
<organism evidence="5 6">
    <name type="scientific">Enterococcus termitis</name>
    <dbReference type="NCBI Taxonomy" id="332950"/>
    <lineage>
        <taxon>Bacteria</taxon>
        <taxon>Bacillati</taxon>
        <taxon>Bacillota</taxon>
        <taxon>Bacilli</taxon>
        <taxon>Lactobacillales</taxon>
        <taxon>Enterococcaceae</taxon>
        <taxon>Enterococcus</taxon>
    </lineage>
</organism>
<protein>
    <recommendedName>
        <fullName evidence="7">Bifunctional metallophosphatase/5'-nucleotidase</fullName>
    </recommendedName>
</protein>
<keyword evidence="2" id="KW-0547">Nucleotide-binding</keyword>
<evidence type="ECO:0000256" key="2">
    <source>
        <dbReference type="RuleBase" id="RU362119"/>
    </source>
</evidence>
<dbReference type="PROSITE" id="PS00786">
    <property type="entry name" value="5_NUCLEOTIDASE_2"/>
    <property type="match status" value="1"/>
</dbReference>
<dbReference type="Proteomes" id="UP000095094">
    <property type="component" value="Unassembled WGS sequence"/>
</dbReference>
<dbReference type="SMART" id="SM00728">
    <property type="entry name" value="ChW"/>
    <property type="match status" value="3"/>
</dbReference>
<feature type="domain" description="Calcineurin-like phosphoesterase" evidence="3">
    <location>
        <begin position="37"/>
        <end position="269"/>
    </location>
</feature>
<dbReference type="InterPro" id="IPR006637">
    <property type="entry name" value="ChW"/>
</dbReference>
<dbReference type="InterPro" id="IPR004843">
    <property type="entry name" value="Calcineurin-like_PHP"/>
</dbReference>
<dbReference type="EMBL" id="MIJY01000004">
    <property type="protein sequence ID" value="OEG18994.1"/>
    <property type="molecule type" value="Genomic_DNA"/>
</dbReference>
<evidence type="ECO:0008006" key="7">
    <source>
        <dbReference type="Google" id="ProtNLM"/>
    </source>
</evidence>
<dbReference type="PANTHER" id="PTHR11575:SF24">
    <property type="entry name" value="5'-NUCLEOTIDASE"/>
    <property type="match status" value="1"/>
</dbReference>
<dbReference type="PANTHER" id="PTHR11575">
    <property type="entry name" value="5'-NUCLEOTIDASE-RELATED"/>
    <property type="match status" value="1"/>
</dbReference>
<gene>
    <name evidence="5" type="ORF">BCR25_15485</name>
</gene>
<keyword evidence="6" id="KW-1185">Reference proteome</keyword>
<dbReference type="Gene3D" id="3.90.780.10">
    <property type="entry name" value="5'-Nucleotidase, C-terminal domain"/>
    <property type="match status" value="1"/>
</dbReference>
<dbReference type="GO" id="GO:0009166">
    <property type="term" value="P:nucleotide catabolic process"/>
    <property type="evidence" value="ECO:0007669"/>
    <property type="project" value="InterPro"/>
</dbReference>
<dbReference type="InterPro" id="IPR006146">
    <property type="entry name" value="5'-Nucleotdase_CS"/>
</dbReference>
<keyword evidence="2" id="KW-0378">Hydrolase</keyword>
<feature type="chain" id="PRO_5009028003" description="Bifunctional metallophosphatase/5'-nucleotidase" evidence="2">
    <location>
        <begin position="28"/>
        <end position="700"/>
    </location>
</feature>
<proteinExistence type="inferred from homology"/>
<name>A0A1E5H298_9ENTE</name>
<keyword evidence="1 2" id="KW-0732">Signal</keyword>
<accession>A0A1E5H298</accession>
<evidence type="ECO:0000256" key="1">
    <source>
        <dbReference type="ARBA" id="ARBA00022729"/>
    </source>
</evidence>
<dbReference type="Pfam" id="PF07538">
    <property type="entry name" value="ChW"/>
    <property type="match status" value="3"/>
</dbReference>
<dbReference type="Pfam" id="PF02872">
    <property type="entry name" value="5_nucleotid_C"/>
    <property type="match status" value="1"/>
</dbReference>
<dbReference type="GO" id="GO:0030288">
    <property type="term" value="C:outer membrane-bounded periplasmic space"/>
    <property type="evidence" value="ECO:0007669"/>
    <property type="project" value="TreeGrafter"/>
</dbReference>
<comment type="caution">
    <text evidence="5">The sequence shown here is derived from an EMBL/GenBank/DDBJ whole genome shotgun (WGS) entry which is preliminary data.</text>
</comment>
<evidence type="ECO:0000259" key="3">
    <source>
        <dbReference type="Pfam" id="PF00149"/>
    </source>
</evidence>
<reference evidence="6" key="1">
    <citation type="submission" date="2016-09" db="EMBL/GenBank/DDBJ databases">
        <authorList>
            <person name="Gulvik C.A."/>
        </authorList>
    </citation>
    <scope>NUCLEOTIDE SEQUENCE [LARGE SCALE GENOMIC DNA]</scope>
    <source>
        <strain evidence="6">LMG 8895</strain>
    </source>
</reference>
<dbReference type="InterPro" id="IPR029052">
    <property type="entry name" value="Metallo-depent_PP-like"/>
</dbReference>
<sequence length="700" mass="77487">MNKKKKIWLCFLACFFTIIVAPNVTLAEEAPSALPIQILGINDFHGALSDAAFLSSNLNQETELFKEKQPHGSSIRVQAGDMVGSSPVNSSLLQDEPTIKAMNRMLFEYGTLGNHEFDEGLDEFNRIITGTAPETGIFNSETEHYPREASTQQILIANVRQKADQSIPHNWKPYAVKEMIVEQQKVSIGFIGIVTKTIPNLVSKKYYDAYSFLDEAETIATYSHELQSLGVNAIVVLAHTGNGEAIMDQLNRIAPDHSVDVFIDGHSHKNINTVRGKTRIVQSLSSGQAFSAITGVIDPQTNDFSSTPQANVKLVNKSFPKDLTVEAITIDADQRIDGLASQTISYAASRSTISKKDNQWKESALGNLVADAQVAIASKEGFSVDGALINSGSLRADLAVGSDKSISYGAAHRVQPFGNSLYVVQLSGKQLTEILNKQYQNNQKNPLQIGGISYQYTNYYGTNQPYILTKLMRKNKTNIAANQTVTVVVNEYVYTSAVFAPIFNQGKLLDSLQANDTDAFIQYLKDQKDAKLPINAKIDKRKNYTPFKPATDFSYRTHVQDYGWQSYVTTGKSSGTTGKSKRLEAIQIKLNSSIAGSIQYKTHILDYGWQSWRENNALSGTTGKSKRLEAIQIRLSGALSSYYDIHYRVHSQDYGWLGWAKNEQSSGTQGFSKRLEAIQIKIVPKNTALPVKNRTPFIKK</sequence>
<feature type="domain" description="5'-Nucleotidase C-terminal" evidence="4">
    <location>
        <begin position="351"/>
        <end position="495"/>
    </location>
</feature>
<evidence type="ECO:0000259" key="4">
    <source>
        <dbReference type="Pfam" id="PF02872"/>
    </source>
</evidence>
<dbReference type="SUPFAM" id="SSF56300">
    <property type="entry name" value="Metallo-dependent phosphatases"/>
    <property type="match status" value="1"/>
</dbReference>
<evidence type="ECO:0000313" key="5">
    <source>
        <dbReference type="EMBL" id="OEG18994.1"/>
    </source>
</evidence>
<dbReference type="SUPFAM" id="SSF55816">
    <property type="entry name" value="5'-nucleotidase (syn. UDP-sugar hydrolase), C-terminal domain"/>
    <property type="match status" value="1"/>
</dbReference>
<dbReference type="Gene3D" id="3.60.21.10">
    <property type="match status" value="1"/>
</dbReference>
<comment type="similarity">
    <text evidence="2">Belongs to the 5'-nucleotidase family.</text>
</comment>
<dbReference type="InterPro" id="IPR008334">
    <property type="entry name" value="5'-Nucleotdase_C"/>
</dbReference>